<feature type="transmembrane region" description="Helical" evidence="1">
    <location>
        <begin position="63"/>
        <end position="82"/>
    </location>
</feature>
<organism evidence="2 3">
    <name type="scientific">Lutimaribacter marinistellae</name>
    <dbReference type="NCBI Taxonomy" id="1820329"/>
    <lineage>
        <taxon>Bacteria</taxon>
        <taxon>Pseudomonadati</taxon>
        <taxon>Pseudomonadota</taxon>
        <taxon>Alphaproteobacteria</taxon>
        <taxon>Rhodobacterales</taxon>
        <taxon>Roseobacteraceae</taxon>
        <taxon>Lutimaribacter</taxon>
    </lineage>
</organism>
<accession>A0ABV7TI66</accession>
<feature type="transmembrane region" description="Helical" evidence="1">
    <location>
        <begin position="137"/>
        <end position="155"/>
    </location>
</feature>
<feature type="transmembrane region" description="Helical" evidence="1">
    <location>
        <begin position="167"/>
        <end position="193"/>
    </location>
</feature>
<dbReference type="EMBL" id="JBHRXI010000016">
    <property type="protein sequence ID" value="MFC3615307.1"/>
    <property type="molecule type" value="Genomic_DNA"/>
</dbReference>
<comment type="caution">
    <text evidence="2">The sequence shown here is derived from an EMBL/GenBank/DDBJ whole genome shotgun (WGS) entry which is preliminary data.</text>
</comment>
<dbReference type="RefSeq" id="WP_386736559.1">
    <property type="nucleotide sequence ID" value="NZ_JBHRXI010000016.1"/>
</dbReference>
<evidence type="ECO:0000313" key="3">
    <source>
        <dbReference type="Proteomes" id="UP001595629"/>
    </source>
</evidence>
<gene>
    <name evidence="2" type="ORF">ACFORG_16225</name>
</gene>
<reference evidence="3" key="1">
    <citation type="journal article" date="2019" name="Int. J. Syst. Evol. Microbiol.">
        <title>The Global Catalogue of Microorganisms (GCM) 10K type strain sequencing project: providing services to taxonomists for standard genome sequencing and annotation.</title>
        <authorList>
            <consortium name="The Broad Institute Genomics Platform"/>
            <consortium name="The Broad Institute Genome Sequencing Center for Infectious Disease"/>
            <person name="Wu L."/>
            <person name="Ma J."/>
        </authorList>
    </citation>
    <scope>NUCLEOTIDE SEQUENCE [LARGE SCALE GENOMIC DNA]</scope>
    <source>
        <strain evidence="3">KCTC 42911</strain>
    </source>
</reference>
<evidence type="ECO:0000313" key="2">
    <source>
        <dbReference type="EMBL" id="MFC3615307.1"/>
    </source>
</evidence>
<name>A0ABV7TI66_9RHOB</name>
<keyword evidence="1" id="KW-0812">Transmembrane</keyword>
<evidence type="ECO:0000256" key="1">
    <source>
        <dbReference type="SAM" id="Phobius"/>
    </source>
</evidence>
<keyword evidence="3" id="KW-1185">Reference proteome</keyword>
<keyword evidence="1" id="KW-0472">Membrane</keyword>
<dbReference type="Proteomes" id="UP001595629">
    <property type="component" value="Unassembled WGS sequence"/>
</dbReference>
<protein>
    <recommendedName>
        <fullName evidence="4">Fusaric acid resistance protein-like</fullName>
    </recommendedName>
</protein>
<evidence type="ECO:0008006" key="4">
    <source>
        <dbReference type="Google" id="ProtNLM"/>
    </source>
</evidence>
<feature type="transmembrane region" description="Helical" evidence="1">
    <location>
        <begin position="253"/>
        <end position="281"/>
    </location>
</feature>
<feature type="transmembrane region" description="Helical" evidence="1">
    <location>
        <begin position="88"/>
        <end position="106"/>
    </location>
</feature>
<feature type="transmembrane region" description="Helical" evidence="1">
    <location>
        <begin position="301"/>
        <end position="322"/>
    </location>
</feature>
<feature type="transmembrane region" description="Helical" evidence="1">
    <location>
        <begin position="224"/>
        <end position="246"/>
    </location>
</feature>
<keyword evidence="1" id="KW-1133">Transmembrane helix</keyword>
<feature type="transmembrane region" description="Helical" evidence="1">
    <location>
        <begin position="12"/>
        <end position="28"/>
    </location>
</feature>
<feature type="transmembrane region" description="Helical" evidence="1">
    <location>
        <begin position="34"/>
        <end position="51"/>
    </location>
</feature>
<proteinExistence type="predicted"/>
<sequence length="327" mass="34665">MTFHWEKLDLRLGLSYTIIAVVFLILYGSTGPVWMVAGISALLAWVIVLLGEPASWRAEIAGLALFLGFGIAASLVAHMLAAYEIPRVLGLGLFTFGAILLLRFGAYWYIVGWCLTFWYLLTPLFSLSLGLGETLEGHVIGAGGLLLYGLGKRFWHEAASPEAPGEGAGLIPFAQVIPYATTVAIVMAISVFIGGRTLESDPTIIAAAALNVISPSSDQTWEAVLLRAISVGVGVLIGFGLGLWFPTAVAEQAVFVTCSFITVATIRLSFGPAVGCFAAITAFPWGSQGYEIGNAIANEKLLAEFVGIMIAGIGITILARLARGRLR</sequence>